<organism evidence="7 8">
    <name type="scientific">Legionella waltersii</name>
    <dbReference type="NCBI Taxonomy" id="66969"/>
    <lineage>
        <taxon>Bacteria</taxon>
        <taxon>Pseudomonadati</taxon>
        <taxon>Pseudomonadota</taxon>
        <taxon>Gammaproteobacteria</taxon>
        <taxon>Legionellales</taxon>
        <taxon>Legionellaceae</taxon>
        <taxon>Legionella</taxon>
    </lineage>
</organism>
<evidence type="ECO:0000256" key="3">
    <source>
        <dbReference type="ARBA" id="ARBA00022857"/>
    </source>
</evidence>
<dbReference type="UniPathway" id="UPA00392"/>
<comment type="catalytic activity">
    <reaction evidence="5">
        <text>7-aminomethyl-7-carbaguanine + 2 NADP(+) = 7-cyano-7-carbaguanine + 2 NADPH + 3 H(+)</text>
        <dbReference type="Rhea" id="RHEA:13409"/>
        <dbReference type="ChEBI" id="CHEBI:15378"/>
        <dbReference type="ChEBI" id="CHEBI:45075"/>
        <dbReference type="ChEBI" id="CHEBI:57783"/>
        <dbReference type="ChEBI" id="CHEBI:58349"/>
        <dbReference type="ChEBI" id="CHEBI:58703"/>
        <dbReference type="EC" id="1.7.1.13"/>
    </reaction>
</comment>
<dbReference type="EMBL" id="LNZB01000007">
    <property type="protein sequence ID" value="KTD82713.1"/>
    <property type="molecule type" value="Genomic_DNA"/>
</dbReference>
<dbReference type="PANTHER" id="PTHR34354">
    <property type="entry name" value="NADPH-DEPENDENT 7-CYANO-7-DEAZAGUANINE REDUCTASE"/>
    <property type="match status" value="1"/>
</dbReference>
<dbReference type="InterPro" id="IPR050084">
    <property type="entry name" value="NADPH_dep_7-cyano-7-deazaG_red"/>
</dbReference>
<dbReference type="NCBIfam" id="TIGR03138">
    <property type="entry name" value="QueF"/>
    <property type="match status" value="1"/>
</dbReference>
<keyword evidence="7" id="KW-0378">Hydrolase</keyword>
<dbReference type="Pfam" id="PF14819">
    <property type="entry name" value="QueF_N"/>
    <property type="match status" value="1"/>
</dbReference>
<sequence>MDTSISKNTLEQANDSALGKTVIYDQDYNPSLLFPISRSGKRQEIGIDPQNIPFYGLDYWNHYEVSWLNSKGKPEVAIAEIAYDCSSPNIVESKSLKLYFNSFNNSRFASASEVKAIVQQDLEKAIASAVSVKLLMLDNSSTAHLDKNFKGECIDELDIECSIYTVHPEFLSVGTELVEETLYSNLLKSNCLVTNQPDWGSVQIQYKGNQINREGLLKYLVSFRNHNEFHEQCIERIYVDIMRYCKPVELTVYGRYTRRGGLDINPYRSSKSVGLKGINLRLVRQ</sequence>
<feature type="active site" description="Proton donor" evidence="5">
    <location>
        <position position="198"/>
    </location>
</feature>
<evidence type="ECO:0000256" key="5">
    <source>
        <dbReference type="HAMAP-Rule" id="MF_00817"/>
    </source>
</evidence>
<feature type="binding site" evidence="5">
    <location>
        <begin position="259"/>
        <end position="260"/>
    </location>
    <ligand>
        <name>NADPH</name>
        <dbReference type="ChEBI" id="CHEBI:57783"/>
    </ligand>
</feature>
<feature type="binding site" evidence="5">
    <location>
        <begin position="93"/>
        <end position="94"/>
    </location>
    <ligand>
        <name>NADPH</name>
        <dbReference type="ChEBI" id="CHEBI:57783"/>
    </ligand>
</feature>
<dbReference type="InterPro" id="IPR029139">
    <property type="entry name" value="QueF_N"/>
</dbReference>
<keyword evidence="2 5" id="KW-0671">Queuosine biosynthesis</keyword>
<comment type="similarity">
    <text evidence="5">Belongs to the GTP cyclohydrolase I family. QueF type 2 subfamily.</text>
</comment>
<comment type="subunit">
    <text evidence="5">Homodimer.</text>
</comment>
<name>A0A0W1AN03_9GAMM</name>
<dbReference type="InterPro" id="IPR016428">
    <property type="entry name" value="QueF_type2"/>
</dbReference>
<dbReference type="Gene3D" id="3.30.1130.10">
    <property type="match status" value="2"/>
</dbReference>
<evidence type="ECO:0000256" key="1">
    <source>
        <dbReference type="ARBA" id="ARBA00022490"/>
    </source>
</evidence>
<dbReference type="GO" id="GO:0033739">
    <property type="term" value="F:preQ1 synthase activity"/>
    <property type="evidence" value="ECO:0007669"/>
    <property type="project" value="UniProtKB-UniRule"/>
</dbReference>
<dbReference type="PATRIC" id="fig|66969.6.peg.491"/>
<dbReference type="STRING" id="66969.Lwal_0455"/>
<keyword evidence="1 5" id="KW-0963">Cytoplasm</keyword>
<comment type="subcellular location">
    <subcellularLocation>
        <location evidence="5">Cytoplasm</location>
    </subcellularLocation>
</comment>
<evidence type="ECO:0000259" key="6">
    <source>
        <dbReference type="Pfam" id="PF14819"/>
    </source>
</evidence>
<keyword evidence="4 5" id="KW-0560">Oxidoreductase</keyword>
<dbReference type="InterPro" id="IPR029500">
    <property type="entry name" value="QueF"/>
</dbReference>
<feature type="binding site" evidence="5">
    <location>
        <begin position="91"/>
        <end position="93"/>
    </location>
    <ligand>
        <name>substrate</name>
    </ligand>
</feature>
<dbReference type="GO" id="GO:0008616">
    <property type="term" value="P:tRNA queuosine(34) biosynthetic process"/>
    <property type="evidence" value="ECO:0007669"/>
    <property type="project" value="UniProtKB-UniRule"/>
</dbReference>
<dbReference type="AlphaFoldDB" id="A0A0W1AN03"/>
<dbReference type="Proteomes" id="UP000054729">
    <property type="component" value="Unassembled WGS sequence"/>
</dbReference>
<evidence type="ECO:0000256" key="2">
    <source>
        <dbReference type="ARBA" id="ARBA00022785"/>
    </source>
</evidence>
<comment type="caution">
    <text evidence="7">The sequence shown here is derived from an EMBL/GenBank/DDBJ whole genome shotgun (WGS) entry which is preliminary data.</text>
</comment>
<protein>
    <recommendedName>
        <fullName evidence="5">NADPH-dependent 7-cyano-7-deazaguanine reductase</fullName>
        <ecNumber evidence="5">1.7.1.13</ecNumber>
    </recommendedName>
    <alternativeName>
        <fullName evidence="5">7-cyano-7-carbaguanine reductase</fullName>
    </alternativeName>
    <alternativeName>
        <fullName evidence="5">NADPH-dependent nitrile oxidoreductase</fullName>
    </alternativeName>
    <alternativeName>
        <fullName evidence="5">PreQ(0) reductase</fullName>
    </alternativeName>
</protein>
<proteinExistence type="inferred from homology"/>
<keyword evidence="8" id="KW-1185">Reference proteome</keyword>
<comment type="function">
    <text evidence="5">Catalyzes the NADPH-dependent reduction of 7-cyano-7-deazaguanine (preQ0) to 7-aminomethyl-7-deazaguanine (preQ1).</text>
</comment>
<feature type="active site" description="Thioimide intermediate" evidence="5">
    <location>
        <position position="191"/>
    </location>
</feature>
<dbReference type="GO" id="GO:0016787">
    <property type="term" value="F:hydrolase activity"/>
    <property type="evidence" value="ECO:0007669"/>
    <property type="project" value="UniProtKB-KW"/>
</dbReference>
<feature type="binding site" evidence="5">
    <location>
        <begin position="230"/>
        <end position="231"/>
    </location>
    <ligand>
        <name>substrate</name>
    </ligand>
</feature>
<dbReference type="RefSeq" id="WP_058479320.1">
    <property type="nucleotide sequence ID" value="NZ_CAAAIQ010000002.1"/>
</dbReference>
<feature type="domain" description="NADPH-dependent 7-cyano-7-deazaguanine reductase N-terminal" evidence="6">
    <location>
        <begin position="24"/>
        <end position="134"/>
    </location>
</feature>
<reference evidence="7 8" key="1">
    <citation type="submission" date="2015-11" db="EMBL/GenBank/DDBJ databases">
        <title>Genomic analysis of 38 Legionella species identifies large and diverse effector repertoires.</title>
        <authorList>
            <person name="Burstein D."/>
            <person name="Amaro F."/>
            <person name="Zusman T."/>
            <person name="Lifshitz Z."/>
            <person name="Cohen O."/>
            <person name="Gilbert J.A."/>
            <person name="Pupko T."/>
            <person name="Shuman H.A."/>
            <person name="Segal G."/>
        </authorList>
    </citation>
    <scope>NUCLEOTIDE SEQUENCE [LARGE SCALE GENOMIC DNA]</scope>
    <source>
        <strain evidence="7 8">ATCC 51914</strain>
    </source>
</reference>
<accession>A0A0W1AN03</accession>
<dbReference type="HAMAP" id="MF_00817">
    <property type="entry name" value="QueF_type2"/>
    <property type="match status" value="1"/>
</dbReference>
<dbReference type="GO" id="GO:0005737">
    <property type="term" value="C:cytoplasm"/>
    <property type="evidence" value="ECO:0007669"/>
    <property type="project" value="UniProtKB-SubCell"/>
</dbReference>
<keyword evidence="3 5" id="KW-0521">NADP</keyword>
<dbReference type="OrthoDB" id="9789995at2"/>
<comment type="pathway">
    <text evidence="5">tRNA modification; tRNA-queuosine biosynthesis.</text>
</comment>
<evidence type="ECO:0000313" key="8">
    <source>
        <dbReference type="Proteomes" id="UP000054729"/>
    </source>
</evidence>
<dbReference type="PIRSF" id="PIRSF004750">
    <property type="entry name" value="Nitrile_oxidored_YqcD_prd"/>
    <property type="match status" value="1"/>
</dbReference>
<gene>
    <name evidence="5" type="primary">queF</name>
    <name evidence="7" type="ORF">Lwal_0455</name>
</gene>
<dbReference type="PANTHER" id="PTHR34354:SF1">
    <property type="entry name" value="NADPH-DEPENDENT 7-CYANO-7-DEAZAGUANINE REDUCTASE"/>
    <property type="match status" value="1"/>
</dbReference>
<evidence type="ECO:0000313" key="7">
    <source>
        <dbReference type="EMBL" id="KTD82713.1"/>
    </source>
</evidence>
<dbReference type="Pfam" id="PF14489">
    <property type="entry name" value="QueF"/>
    <property type="match status" value="1"/>
</dbReference>
<dbReference type="SUPFAM" id="SSF55620">
    <property type="entry name" value="Tetrahydrobiopterin biosynthesis enzymes-like"/>
    <property type="match status" value="1"/>
</dbReference>
<dbReference type="EC" id="1.7.1.13" evidence="5"/>
<dbReference type="InterPro" id="IPR043133">
    <property type="entry name" value="GTP-CH-I_C/QueF"/>
</dbReference>
<evidence type="ECO:0000256" key="4">
    <source>
        <dbReference type="ARBA" id="ARBA00023002"/>
    </source>
</evidence>